<evidence type="ECO:0000256" key="1">
    <source>
        <dbReference type="SAM" id="Phobius"/>
    </source>
</evidence>
<feature type="transmembrane region" description="Helical" evidence="1">
    <location>
        <begin position="61"/>
        <end position="82"/>
    </location>
</feature>
<keyword evidence="3" id="KW-1185">Reference proteome</keyword>
<sequence>MTETQTAADQRWADAETRARAFLAQPRNHRVLPIRGFVLAVALTLALLVVISFTLSPGSDARLTLSAIGAGIAVLVFVAEVIRAVRFRRRAGLAVVRVQVLASLLQREQRAVSRAATGKTEAPADRRIVVDAVATDLASGDGLPMLAGQLVVWTALAVSGVTFWPLYLVGVLVAAVQFVWTTRSAMLAQRYLAASPTS</sequence>
<feature type="transmembrane region" description="Helical" evidence="1">
    <location>
        <begin position="150"/>
        <end position="180"/>
    </location>
</feature>
<keyword evidence="1" id="KW-1133">Transmembrane helix</keyword>
<evidence type="ECO:0000313" key="2">
    <source>
        <dbReference type="EMBL" id="MEK0173260.1"/>
    </source>
</evidence>
<dbReference type="RefSeq" id="WP_340197866.1">
    <property type="nucleotide sequence ID" value="NZ_JBBKAP010000077.1"/>
</dbReference>
<reference evidence="2 3" key="1">
    <citation type="submission" date="2024-03" db="EMBL/GenBank/DDBJ databases">
        <title>Whole genomes of four grape xylem sap localized bacterial endophytes.</title>
        <authorList>
            <person name="Kumar G."/>
            <person name="Savka M.A."/>
        </authorList>
    </citation>
    <scope>NUCLEOTIDE SEQUENCE [LARGE SCALE GENOMIC DNA]</scope>
    <source>
        <strain evidence="2 3">RIT_GXS8</strain>
    </source>
</reference>
<dbReference type="Proteomes" id="UP001370299">
    <property type="component" value="Unassembled WGS sequence"/>
</dbReference>
<proteinExistence type="predicted"/>
<keyword evidence="1" id="KW-0472">Membrane</keyword>
<evidence type="ECO:0000313" key="3">
    <source>
        <dbReference type="Proteomes" id="UP001370299"/>
    </source>
</evidence>
<dbReference type="EMBL" id="JBBLYY010000079">
    <property type="protein sequence ID" value="MEK0173260.1"/>
    <property type="molecule type" value="Genomic_DNA"/>
</dbReference>
<evidence type="ECO:0008006" key="4">
    <source>
        <dbReference type="Google" id="ProtNLM"/>
    </source>
</evidence>
<keyword evidence="1" id="KW-0812">Transmembrane</keyword>
<organism evidence="2 3">
    <name type="scientific">Curtobacterium citreum</name>
    <dbReference type="NCBI Taxonomy" id="2036"/>
    <lineage>
        <taxon>Bacteria</taxon>
        <taxon>Bacillati</taxon>
        <taxon>Actinomycetota</taxon>
        <taxon>Actinomycetes</taxon>
        <taxon>Micrococcales</taxon>
        <taxon>Microbacteriaceae</taxon>
        <taxon>Curtobacterium</taxon>
    </lineage>
</organism>
<feature type="transmembrane region" description="Helical" evidence="1">
    <location>
        <begin position="36"/>
        <end position="55"/>
    </location>
</feature>
<gene>
    <name evidence="2" type="ORF">WMN62_17425</name>
</gene>
<name>A0ABU8YFH6_9MICO</name>
<comment type="caution">
    <text evidence="2">The sequence shown here is derived from an EMBL/GenBank/DDBJ whole genome shotgun (WGS) entry which is preliminary data.</text>
</comment>
<protein>
    <recommendedName>
        <fullName evidence="4">ABC transmembrane type-1 domain-containing protein</fullName>
    </recommendedName>
</protein>
<accession>A0ABU8YFH6</accession>